<proteinExistence type="inferred from homology"/>
<dbReference type="Pfam" id="PF00082">
    <property type="entry name" value="Peptidase_S8"/>
    <property type="match status" value="1"/>
</dbReference>
<feature type="region of interest" description="Disordered" evidence="8">
    <location>
        <begin position="431"/>
        <end position="507"/>
    </location>
</feature>
<dbReference type="InterPro" id="IPR000209">
    <property type="entry name" value="Peptidase_S8/S53_dom"/>
</dbReference>
<keyword evidence="9" id="KW-0732">Signal</keyword>
<evidence type="ECO:0000256" key="1">
    <source>
        <dbReference type="ARBA" id="ARBA00011073"/>
    </source>
</evidence>
<evidence type="ECO:0000313" key="12">
    <source>
        <dbReference type="Proteomes" id="UP000568380"/>
    </source>
</evidence>
<dbReference type="RefSeq" id="WP_184972679.1">
    <property type="nucleotide sequence ID" value="NZ_JACHIN010000017.1"/>
</dbReference>
<feature type="signal peptide" evidence="9">
    <location>
        <begin position="1"/>
        <end position="28"/>
    </location>
</feature>
<dbReference type="GO" id="GO:0006508">
    <property type="term" value="P:proteolysis"/>
    <property type="evidence" value="ECO:0007669"/>
    <property type="project" value="UniProtKB-KW"/>
</dbReference>
<reference evidence="11 12" key="1">
    <citation type="submission" date="2020-08" db="EMBL/GenBank/DDBJ databases">
        <title>Genomic Encyclopedia of Type Strains, Phase IV (KMG-IV): sequencing the most valuable type-strain genomes for metagenomic binning, comparative biology and taxonomic classification.</title>
        <authorList>
            <person name="Goeker M."/>
        </authorList>
    </citation>
    <scope>NUCLEOTIDE SEQUENCE [LARGE SCALE GENOMIC DNA]</scope>
    <source>
        <strain evidence="11 12">DSM 45385</strain>
    </source>
</reference>
<keyword evidence="2 6" id="KW-0645">Protease</keyword>
<evidence type="ECO:0000256" key="2">
    <source>
        <dbReference type="ARBA" id="ARBA00022670"/>
    </source>
</evidence>
<evidence type="ECO:0000256" key="7">
    <source>
        <dbReference type="RuleBase" id="RU003355"/>
    </source>
</evidence>
<feature type="chain" id="PRO_5031300286" evidence="9">
    <location>
        <begin position="29"/>
        <end position="646"/>
    </location>
</feature>
<dbReference type="InterPro" id="IPR022398">
    <property type="entry name" value="Peptidase_S8_His-AS"/>
</dbReference>
<dbReference type="GO" id="GO:0004252">
    <property type="term" value="F:serine-type endopeptidase activity"/>
    <property type="evidence" value="ECO:0007669"/>
    <property type="project" value="UniProtKB-UniRule"/>
</dbReference>
<dbReference type="InterPro" id="IPR023828">
    <property type="entry name" value="Peptidase_S8_Ser-AS"/>
</dbReference>
<dbReference type="PROSITE" id="PS51892">
    <property type="entry name" value="SUBTILASE"/>
    <property type="match status" value="1"/>
</dbReference>
<keyword evidence="4 6" id="KW-0720">Serine protease</keyword>
<keyword evidence="12" id="KW-1185">Reference proteome</keyword>
<dbReference type="AlphaFoldDB" id="A0A7W8ACD3"/>
<dbReference type="InterPro" id="IPR050131">
    <property type="entry name" value="Peptidase_S8_subtilisin-like"/>
</dbReference>
<evidence type="ECO:0000256" key="3">
    <source>
        <dbReference type="ARBA" id="ARBA00022801"/>
    </source>
</evidence>
<evidence type="ECO:0000259" key="10">
    <source>
        <dbReference type="Pfam" id="PF00082"/>
    </source>
</evidence>
<dbReference type="Gene3D" id="3.40.50.200">
    <property type="entry name" value="Peptidase S8/S53 domain"/>
    <property type="match status" value="1"/>
</dbReference>
<protein>
    <submittedName>
        <fullName evidence="11">Subtilisin family serine protease</fullName>
    </submittedName>
</protein>
<dbReference type="PROSITE" id="PS00137">
    <property type="entry name" value="SUBTILASE_HIS"/>
    <property type="match status" value="1"/>
</dbReference>
<comment type="caution">
    <text evidence="11">The sequence shown here is derived from an EMBL/GenBank/DDBJ whole genome shotgun (WGS) entry which is preliminary data.</text>
</comment>
<comment type="similarity">
    <text evidence="1 6 7">Belongs to the peptidase S8 family.</text>
</comment>
<keyword evidence="3 6" id="KW-0378">Hydrolase</keyword>
<dbReference type="SUPFAM" id="SSF52743">
    <property type="entry name" value="Subtilisin-like"/>
    <property type="match status" value="1"/>
</dbReference>
<organism evidence="11 12">
    <name type="scientific">Nonomuraea endophytica</name>
    <dbReference type="NCBI Taxonomy" id="714136"/>
    <lineage>
        <taxon>Bacteria</taxon>
        <taxon>Bacillati</taxon>
        <taxon>Actinomycetota</taxon>
        <taxon>Actinomycetes</taxon>
        <taxon>Streptosporangiales</taxon>
        <taxon>Streptosporangiaceae</taxon>
        <taxon>Nonomuraea</taxon>
    </lineage>
</organism>
<feature type="compositionally biased region" description="Pro residues" evidence="8">
    <location>
        <begin position="483"/>
        <end position="499"/>
    </location>
</feature>
<feature type="active site" description="Charge relay system" evidence="5 6">
    <location>
        <position position="145"/>
    </location>
</feature>
<dbReference type="Proteomes" id="UP000568380">
    <property type="component" value="Unassembled WGS sequence"/>
</dbReference>
<feature type="compositionally biased region" description="Pro residues" evidence="8">
    <location>
        <begin position="451"/>
        <end position="475"/>
    </location>
</feature>
<dbReference type="EMBL" id="JACHIN010000017">
    <property type="protein sequence ID" value="MBB5083518.1"/>
    <property type="molecule type" value="Genomic_DNA"/>
</dbReference>
<dbReference type="PRINTS" id="PR00723">
    <property type="entry name" value="SUBTILISIN"/>
</dbReference>
<evidence type="ECO:0000256" key="6">
    <source>
        <dbReference type="PROSITE-ProRule" id="PRU01240"/>
    </source>
</evidence>
<gene>
    <name evidence="11" type="ORF">HNR40_009022</name>
</gene>
<dbReference type="InterPro" id="IPR036852">
    <property type="entry name" value="Peptidase_S8/S53_dom_sf"/>
</dbReference>
<feature type="domain" description="Peptidase S8/S53" evidence="10">
    <location>
        <begin position="136"/>
        <end position="426"/>
    </location>
</feature>
<evidence type="ECO:0000256" key="4">
    <source>
        <dbReference type="ARBA" id="ARBA00022825"/>
    </source>
</evidence>
<sequence>MRLRSLLAGAVALAATSAALVVAPAAQAAAADPVVSAELKQEAKTEAVRAIIELAPGASVQAVAADAEKASAKADVIEKDASAKFFVAEVDAATLTALKDDSRIKSIQKDELSAATLDASTKLIGSDKANEAGWTGKGYTVAVLDTGVDSDHPFLAGRLVGDACFSTKFQNSAYKSESLCPNRQNKQIGPGAANAETQRCIAGGVNQCSHGSHVAGIAAGKKTTGAPANGVAPEAKIMPIQVFSRIVTESVCRGFGIPAPCYLSFDSDQKLALEYLAKVATANNVVAVNMSLGGNKKFTAHCDTGDAATIKPNIDALAALGVATVIASGNSYFQDGVSSPACISTAVTVGATDDGDAVAPFSNRGALLDLFAPGVGINSSVPNNTYGNKNGTSMAAPHVAGAFAVVKQAYPAYSPAQILAKLHTTGKPITYSAEGGPQVTTPRIDLAKATPPKPTQSPTPTPTPTVTPTVTPTPTPTATATPTPTPTPTKTPTSQPDPDPIAIDPNPEPVPDTCERGKGTKPLNSKAWATETLKNKGSLSDKTLICYLSIAQNGSKVFPEATKADTLARAYKVLNTKSKAAKALLDRELLAAWLNYAHGVYNSSAKVHGATTLKQAITIAEKHRTGKATTAQLKKSAVFLYRHVNK</sequence>
<dbReference type="InterPro" id="IPR023827">
    <property type="entry name" value="Peptidase_S8_Asp-AS"/>
</dbReference>
<feature type="active site" description="Charge relay system" evidence="5 6">
    <location>
        <position position="393"/>
    </location>
</feature>
<evidence type="ECO:0000256" key="5">
    <source>
        <dbReference type="PIRSR" id="PIRSR615500-1"/>
    </source>
</evidence>
<feature type="active site" description="Charge relay system" evidence="5 6">
    <location>
        <position position="210"/>
    </location>
</feature>
<dbReference type="PROSITE" id="PS00136">
    <property type="entry name" value="SUBTILASE_ASP"/>
    <property type="match status" value="1"/>
</dbReference>
<name>A0A7W8ACD3_9ACTN</name>
<dbReference type="InterPro" id="IPR015500">
    <property type="entry name" value="Peptidase_S8_subtilisin-rel"/>
</dbReference>
<dbReference type="PANTHER" id="PTHR43806:SF11">
    <property type="entry name" value="CEREVISIN-RELATED"/>
    <property type="match status" value="1"/>
</dbReference>
<evidence type="ECO:0000256" key="9">
    <source>
        <dbReference type="SAM" id="SignalP"/>
    </source>
</evidence>
<accession>A0A7W8ACD3</accession>
<dbReference type="PANTHER" id="PTHR43806">
    <property type="entry name" value="PEPTIDASE S8"/>
    <property type="match status" value="1"/>
</dbReference>
<dbReference type="PROSITE" id="PS00138">
    <property type="entry name" value="SUBTILASE_SER"/>
    <property type="match status" value="1"/>
</dbReference>
<evidence type="ECO:0000256" key="8">
    <source>
        <dbReference type="SAM" id="MobiDB-lite"/>
    </source>
</evidence>
<evidence type="ECO:0000313" key="11">
    <source>
        <dbReference type="EMBL" id="MBB5083518.1"/>
    </source>
</evidence>